<sequence length="177" mass="19811">MVESTSKLEKAAMKRLLERDVTLEEIAELVYDLQLPYLDNLTMELCLDNVKAVLRKREVQNAVLTGIELDVLTEEGKLTSPLQEIIHNDEGLFGIDEVLALSIVNVYGSIGLTNFGYLDKLKPKVINRLDTHKDREDEVNTFLDDIVSAIAAAAASRIAHSQPEVDDKFVDESQLEL</sequence>
<dbReference type="OrthoDB" id="9793244at2"/>
<proteinExistence type="predicted"/>
<dbReference type="InterPro" id="IPR007686">
    <property type="entry name" value="YutG/PgpA"/>
</dbReference>
<dbReference type="PIRSF" id="PIRSF019587">
    <property type="entry name" value="PGPase"/>
    <property type="match status" value="1"/>
</dbReference>
<protein>
    <submittedName>
        <fullName evidence="2">Phosphatidylglycerophosphatase A</fullName>
    </submittedName>
</protein>
<evidence type="ECO:0000313" key="2">
    <source>
        <dbReference type="EMBL" id="SHF11662.1"/>
    </source>
</evidence>
<dbReference type="InterPro" id="IPR036681">
    <property type="entry name" value="PgpA-like_sf"/>
</dbReference>
<dbReference type="Proteomes" id="UP000184128">
    <property type="component" value="Unassembled WGS sequence"/>
</dbReference>
<organism evidence="2 3">
    <name type="scientific">Atopostipes suicloacalis DSM 15692</name>
    <dbReference type="NCBI Taxonomy" id="1121025"/>
    <lineage>
        <taxon>Bacteria</taxon>
        <taxon>Bacillati</taxon>
        <taxon>Bacillota</taxon>
        <taxon>Bacilli</taxon>
        <taxon>Lactobacillales</taxon>
        <taxon>Carnobacteriaceae</taxon>
        <taxon>Atopostipes</taxon>
    </lineage>
</organism>
<gene>
    <name evidence="2" type="ORF">SAMN02745249_01848</name>
</gene>
<dbReference type="SUPFAM" id="SSF101307">
    <property type="entry name" value="YutG-like"/>
    <property type="match status" value="1"/>
</dbReference>
<evidence type="ECO:0000313" key="3">
    <source>
        <dbReference type="Proteomes" id="UP000184128"/>
    </source>
</evidence>
<dbReference type="RefSeq" id="WP_073298537.1">
    <property type="nucleotide sequence ID" value="NZ_FQUF01000033.1"/>
</dbReference>
<dbReference type="CDD" id="cd06971">
    <property type="entry name" value="PgpA"/>
    <property type="match status" value="1"/>
</dbReference>
<reference evidence="2 3" key="1">
    <citation type="submission" date="2016-11" db="EMBL/GenBank/DDBJ databases">
        <authorList>
            <person name="Jaros S."/>
            <person name="Januszkiewicz K."/>
            <person name="Wedrychowicz H."/>
        </authorList>
    </citation>
    <scope>NUCLEOTIDE SEQUENCE [LARGE SCALE GENOMIC DNA]</scope>
    <source>
        <strain evidence="2 3">DSM 15692</strain>
    </source>
</reference>
<dbReference type="Pfam" id="PF04608">
    <property type="entry name" value="PgpA"/>
    <property type="match status" value="1"/>
</dbReference>
<dbReference type="GO" id="GO:0006629">
    <property type="term" value="P:lipid metabolic process"/>
    <property type="evidence" value="ECO:0007669"/>
    <property type="project" value="InterPro"/>
</dbReference>
<dbReference type="InterPro" id="IPR026038">
    <property type="entry name" value="Put_PGPase"/>
</dbReference>
<dbReference type="EMBL" id="FQUF01000033">
    <property type="protein sequence ID" value="SHF11662.1"/>
    <property type="molecule type" value="Genomic_DNA"/>
</dbReference>
<keyword evidence="3" id="KW-1185">Reference proteome</keyword>
<name>A0A1M4Z1Q9_9LACT</name>
<dbReference type="AlphaFoldDB" id="A0A1M4Z1Q9"/>
<evidence type="ECO:0000259" key="1">
    <source>
        <dbReference type="Pfam" id="PF04608"/>
    </source>
</evidence>
<accession>A0A1M4Z1Q9</accession>
<dbReference type="STRING" id="1121025.SAMN02745249_01848"/>
<dbReference type="GO" id="GO:0008962">
    <property type="term" value="F:phosphatidylglycerophosphatase activity"/>
    <property type="evidence" value="ECO:0007669"/>
    <property type="project" value="InterPro"/>
</dbReference>
<feature type="domain" description="YutG/PgpA" evidence="1">
    <location>
        <begin position="30"/>
        <end position="160"/>
    </location>
</feature>
<dbReference type="Gene3D" id="1.10.3760.10">
    <property type="entry name" value="PgpA-like"/>
    <property type="match status" value="1"/>
</dbReference>